<evidence type="ECO:0000313" key="2">
    <source>
        <dbReference type="EMBL" id="GBL72919.1"/>
    </source>
</evidence>
<dbReference type="EMBL" id="BGPR01000002">
    <property type="protein sequence ID" value="GBL72919.1"/>
    <property type="molecule type" value="Genomic_DNA"/>
</dbReference>
<feature type="compositionally biased region" description="Polar residues" evidence="1">
    <location>
        <begin position="11"/>
        <end position="21"/>
    </location>
</feature>
<reference evidence="2 3" key="1">
    <citation type="journal article" date="2019" name="Sci. Rep.">
        <title>Orb-weaving spider Araneus ventricosus genome elucidates the spidroin gene catalogue.</title>
        <authorList>
            <person name="Kono N."/>
            <person name="Nakamura H."/>
            <person name="Ohtoshi R."/>
            <person name="Moran D.A.P."/>
            <person name="Shinohara A."/>
            <person name="Yoshida Y."/>
            <person name="Fujiwara M."/>
            <person name="Mori M."/>
            <person name="Tomita M."/>
            <person name="Arakawa K."/>
        </authorList>
    </citation>
    <scope>NUCLEOTIDE SEQUENCE [LARGE SCALE GENOMIC DNA]</scope>
</reference>
<protein>
    <submittedName>
        <fullName evidence="2">Uncharacterized protein</fullName>
    </submittedName>
</protein>
<organism evidence="2 3">
    <name type="scientific">Araneus ventricosus</name>
    <name type="common">Orbweaver spider</name>
    <name type="synonym">Epeira ventricosa</name>
    <dbReference type="NCBI Taxonomy" id="182803"/>
    <lineage>
        <taxon>Eukaryota</taxon>
        <taxon>Metazoa</taxon>
        <taxon>Ecdysozoa</taxon>
        <taxon>Arthropoda</taxon>
        <taxon>Chelicerata</taxon>
        <taxon>Arachnida</taxon>
        <taxon>Araneae</taxon>
        <taxon>Araneomorphae</taxon>
        <taxon>Entelegynae</taxon>
        <taxon>Araneoidea</taxon>
        <taxon>Araneidae</taxon>
        <taxon>Araneus</taxon>
    </lineage>
</organism>
<dbReference type="AlphaFoldDB" id="A0A4Y2A0M1"/>
<dbReference type="Proteomes" id="UP000499080">
    <property type="component" value="Unassembled WGS sequence"/>
</dbReference>
<sequence length="109" mass="12316">MERSLTETFHRNSLSYPSSKFQKTRHDTNAFLSGQSFMTASQHANSPTTSDSYPLTPHSPISLVNYATQTSHYSPAFIAWQSKWSDGYCNRLDIQSPLHTTPNQIAFSQ</sequence>
<keyword evidence="3" id="KW-1185">Reference proteome</keyword>
<feature type="region of interest" description="Disordered" evidence="1">
    <location>
        <begin position="1"/>
        <end position="22"/>
    </location>
</feature>
<proteinExistence type="predicted"/>
<name>A0A4Y2A0M1_ARAVE</name>
<gene>
    <name evidence="2" type="ORF">AVEN_128106_1</name>
</gene>
<evidence type="ECO:0000313" key="3">
    <source>
        <dbReference type="Proteomes" id="UP000499080"/>
    </source>
</evidence>
<comment type="caution">
    <text evidence="2">The sequence shown here is derived from an EMBL/GenBank/DDBJ whole genome shotgun (WGS) entry which is preliminary data.</text>
</comment>
<accession>A0A4Y2A0M1</accession>
<evidence type="ECO:0000256" key="1">
    <source>
        <dbReference type="SAM" id="MobiDB-lite"/>
    </source>
</evidence>
<feature type="compositionally biased region" description="Basic and acidic residues" evidence="1">
    <location>
        <begin position="1"/>
        <end position="10"/>
    </location>
</feature>